<evidence type="ECO:0000256" key="4">
    <source>
        <dbReference type="ARBA" id="ARBA00022989"/>
    </source>
</evidence>
<organism evidence="8 9">
    <name type="scientific">Paenibacillus xerothermodurans</name>
    <dbReference type="NCBI Taxonomy" id="1977292"/>
    <lineage>
        <taxon>Bacteria</taxon>
        <taxon>Bacillati</taxon>
        <taxon>Bacillota</taxon>
        <taxon>Bacilli</taxon>
        <taxon>Bacillales</taxon>
        <taxon>Paenibacillaceae</taxon>
        <taxon>Paenibacillus</taxon>
    </lineage>
</organism>
<comment type="subcellular location">
    <subcellularLocation>
        <location evidence="1">Cell membrane</location>
        <topology evidence="1">Multi-pass membrane protein</topology>
    </subcellularLocation>
</comment>
<feature type="domain" description="RDD" evidence="7">
    <location>
        <begin position="42"/>
        <end position="164"/>
    </location>
</feature>
<evidence type="ECO:0000256" key="5">
    <source>
        <dbReference type="ARBA" id="ARBA00023136"/>
    </source>
</evidence>
<dbReference type="Proteomes" id="UP000214746">
    <property type="component" value="Unassembled WGS sequence"/>
</dbReference>
<keyword evidence="4 6" id="KW-1133">Transmembrane helix</keyword>
<evidence type="ECO:0000256" key="6">
    <source>
        <dbReference type="SAM" id="Phobius"/>
    </source>
</evidence>
<dbReference type="EMBL" id="NHRJ02000013">
    <property type="protein sequence ID" value="PZE19802.1"/>
    <property type="molecule type" value="Genomic_DNA"/>
</dbReference>
<feature type="transmembrane region" description="Helical" evidence="6">
    <location>
        <begin position="43"/>
        <end position="65"/>
    </location>
</feature>
<proteinExistence type="predicted"/>
<evidence type="ECO:0000259" key="7">
    <source>
        <dbReference type="Pfam" id="PF06271"/>
    </source>
</evidence>
<gene>
    <name evidence="8" type="ORF">CBW46_016825</name>
</gene>
<evidence type="ECO:0000256" key="2">
    <source>
        <dbReference type="ARBA" id="ARBA00022475"/>
    </source>
</evidence>
<keyword evidence="9" id="KW-1185">Reference proteome</keyword>
<dbReference type="AlphaFoldDB" id="A0A2W1NVT9"/>
<feature type="transmembrane region" description="Helical" evidence="6">
    <location>
        <begin position="74"/>
        <end position="94"/>
    </location>
</feature>
<dbReference type="RefSeq" id="WP_089201150.1">
    <property type="nucleotide sequence ID" value="NZ_NHRJ02000013.1"/>
</dbReference>
<dbReference type="PANTHER" id="PTHR36115">
    <property type="entry name" value="PROLINE-RICH ANTIGEN HOMOLOG-RELATED"/>
    <property type="match status" value="1"/>
</dbReference>
<dbReference type="InterPro" id="IPR051791">
    <property type="entry name" value="Pra-immunoreactive"/>
</dbReference>
<evidence type="ECO:0000313" key="8">
    <source>
        <dbReference type="EMBL" id="PZE19802.1"/>
    </source>
</evidence>
<dbReference type="GO" id="GO:0005886">
    <property type="term" value="C:plasma membrane"/>
    <property type="evidence" value="ECO:0007669"/>
    <property type="project" value="UniProtKB-SubCell"/>
</dbReference>
<evidence type="ECO:0000256" key="3">
    <source>
        <dbReference type="ARBA" id="ARBA00022692"/>
    </source>
</evidence>
<protein>
    <submittedName>
        <fullName evidence="8">RDD family protein</fullName>
    </submittedName>
</protein>
<keyword evidence="2" id="KW-1003">Cell membrane</keyword>
<dbReference type="InterPro" id="IPR010432">
    <property type="entry name" value="RDD"/>
</dbReference>
<sequence length="375" mass="41434">MEHQSTEIYQPLPLPAPHRPDFRYSPAADMGALSSTYGVSVFFLRWAATIIDFLLFLFFSGALLISHYWSAGNAVYTSVTFLLLSVGVAVYYLVLEGLTGYTVGKFIMRIRVVNATGNPPGVFKALIRSSFHLFEVNPFFLGGLPAGLCVLLSEKKQRVGDMLAETYVVKVRDLPAASGVHNVVYAGACAFVMLTSVATGTYGIYVLAQQDSNSASSTMISGIKMHIFLSADKEIQISAPSDWSHDKELGEEGDIAISNSDSSQHVLALSESKDAYDNMTINDYQDMVERSVRRTFRGVRMLESPHHTDINGYPAVQFEFRGKGDGASYAHIMTIVETGTEFHRIHAWVPEADYEVMREELLDIIASFKEVDGHI</sequence>
<dbReference type="OrthoDB" id="9793824at2"/>
<keyword evidence="3 6" id="KW-0812">Transmembrane</keyword>
<evidence type="ECO:0000313" key="9">
    <source>
        <dbReference type="Proteomes" id="UP000214746"/>
    </source>
</evidence>
<dbReference type="Pfam" id="PF06271">
    <property type="entry name" value="RDD"/>
    <property type="match status" value="1"/>
</dbReference>
<feature type="transmembrane region" description="Helical" evidence="6">
    <location>
        <begin position="183"/>
        <end position="208"/>
    </location>
</feature>
<comment type="caution">
    <text evidence="8">The sequence shown here is derived from an EMBL/GenBank/DDBJ whole genome shotgun (WGS) entry which is preliminary data.</text>
</comment>
<name>A0A2W1NVT9_PAEXE</name>
<reference evidence="8" key="1">
    <citation type="submission" date="2018-06" db="EMBL/GenBank/DDBJ databases">
        <title>Paenibacillus xerothermodurans sp. nov. an extremely dry heat resistant spore forming bacterium isolated from the soil of Cape Canaveral, Florida.</title>
        <authorList>
            <person name="Seuylemezian A."/>
            <person name="Kaur N."/>
            <person name="Patil P."/>
            <person name="Patil P."/>
            <person name="Mayilraj S."/>
            <person name="Vaishampayan P."/>
        </authorList>
    </citation>
    <scope>NUCLEOTIDE SEQUENCE [LARGE SCALE GENOMIC DNA]</scope>
    <source>
        <strain evidence="8">ATCC 27380</strain>
    </source>
</reference>
<evidence type="ECO:0000256" key="1">
    <source>
        <dbReference type="ARBA" id="ARBA00004651"/>
    </source>
</evidence>
<accession>A0A2W1NVT9</accession>
<keyword evidence="5 6" id="KW-0472">Membrane</keyword>
<dbReference type="Gene3D" id="3.40.1000.10">
    <property type="entry name" value="Mog1/PsbP, alpha/beta/alpha sandwich"/>
    <property type="match status" value="1"/>
</dbReference>